<evidence type="ECO:0000313" key="5">
    <source>
        <dbReference type="EMBL" id="GAP40645.1"/>
    </source>
</evidence>
<protein>
    <recommendedName>
        <fullName evidence="4">Hydrogenase maturation factor HypA</fullName>
    </recommendedName>
</protein>
<keyword evidence="2 4" id="KW-0479">Metal-binding</keyword>
<keyword evidence="3 4" id="KW-0862">Zinc</keyword>
<dbReference type="InterPro" id="IPR000688">
    <property type="entry name" value="HypA/HybF"/>
</dbReference>
<dbReference type="RefSeq" id="WP_062280240.1">
    <property type="nucleotide sequence ID" value="NZ_DF968181.1"/>
</dbReference>
<name>A0A0S7BJV2_9CHLR</name>
<dbReference type="GO" id="GO:0008270">
    <property type="term" value="F:zinc ion binding"/>
    <property type="evidence" value="ECO:0007669"/>
    <property type="project" value="UniProtKB-UniRule"/>
</dbReference>
<reference evidence="5" key="1">
    <citation type="journal article" date="2015" name="Genome Announc.">
        <title>Draft Genome Sequence of Anaerolineae Strain TC1, a Novel Isolate from a Methanogenic Wastewater Treatment System.</title>
        <authorList>
            <person name="Matsuura N."/>
            <person name="Tourlousse D.M."/>
            <person name="Sun L."/>
            <person name="Toyonaga M."/>
            <person name="Kuroda K."/>
            <person name="Ohashi A."/>
            <person name="Cruz R."/>
            <person name="Yamaguchi T."/>
            <person name="Sekiguchi Y."/>
        </authorList>
    </citation>
    <scope>NUCLEOTIDE SEQUENCE [LARGE SCALE GENOMIC DNA]</scope>
    <source>
        <strain evidence="5">TC1</strain>
    </source>
</reference>
<evidence type="ECO:0000256" key="2">
    <source>
        <dbReference type="ARBA" id="ARBA00022723"/>
    </source>
</evidence>
<dbReference type="NCBIfam" id="TIGR00100">
    <property type="entry name" value="hypA"/>
    <property type="match status" value="1"/>
</dbReference>
<gene>
    <name evidence="4" type="primary">hypA</name>
    <name evidence="5" type="ORF">ATC1_13623</name>
</gene>
<comment type="function">
    <text evidence="4">Involved in the maturation of [NiFe] hydrogenases. Required for nickel insertion into the metal center of the hydrogenase.</text>
</comment>
<dbReference type="Gene3D" id="3.30.2320.80">
    <property type="match status" value="1"/>
</dbReference>
<feature type="binding site" evidence="4">
    <location>
        <position position="89"/>
    </location>
    <ligand>
        <name>Zn(2+)</name>
        <dbReference type="ChEBI" id="CHEBI:29105"/>
    </ligand>
</feature>
<feature type="binding site" evidence="4">
    <location>
        <position position="76"/>
    </location>
    <ligand>
        <name>Zn(2+)</name>
        <dbReference type="ChEBI" id="CHEBI:29105"/>
    </ligand>
</feature>
<proteinExistence type="inferred from homology"/>
<organism evidence="5">
    <name type="scientific">Flexilinea flocculi</name>
    <dbReference type="NCBI Taxonomy" id="1678840"/>
    <lineage>
        <taxon>Bacteria</taxon>
        <taxon>Bacillati</taxon>
        <taxon>Chloroflexota</taxon>
        <taxon>Anaerolineae</taxon>
        <taxon>Anaerolineales</taxon>
        <taxon>Anaerolineaceae</taxon>
        <taxon>Flexilinea</taxon>
    </lineage>
</organism>
<feature type="binding site" evidence="4">
    <location>
        <position position="92"/>
    </location>
    <ligand>
        <name>Zn(2+)</name>
        <dbReference type="ChEBI" id="CHEBI:29105"/>
    </ligand>
</feature>
<evidence type="ECO:0000256" key="4">
    <source>
        <dbReference type="HAMAP-Rule" id="MF_00213"/>
    </source>
</evidence>
<dbReference type="EMBL" id="DF968181">
    <property type="protein sequence ID" value="GAP40645.1"/>
    <property type="molecule type" value="Genomic_DNA"/>
</dbReference>
<dbReference type="Proteomes" id="UP000053370">
    <property type="component" value="Unassembled WGS sequence"/>
</dbReference>
<dbReference type="PANTHER" id="PTHR34535">
    <property type="entry name" value="HYDROGENASE MATURATION FACTOR HYPA"/>
    <property type="match status" value="1"/>
</dbReference>
<dbReference type="GO" id="GO:0051604">
    <property type="term" value="P:protein maturation"/>
    <property type="evidence" value="ECO:0007669"/>
    <property type="project" value="InterPro"/>
</dbReference>
<accession>A0A0S7BJV2</accession>
<keyword evidence="1 4" id="KW-0533">Nickel</keyword>
<dbReference type="STRING" id="1678840.ATC1_13623"/>
<dbReference type="PANTHER" id="PTHR34535:SF3">
    <property type="entry name" value="HYDROGENASE MATURATION FACTOR HYPA"/>
    <property type="match status" value="1"/>
</dbReference>
<feature type="binding site" evidence="4">
    <location>
        <position position="2"/>
    </location>
    <ligand>
        <name>Ni(2+)</name>
        <dbReference type="ChEBI" id="CHEBI:49786"/>
    </ligand>
</feature>
<comment type="similarity">
    <text evidence="4">Belongs to the HypA/HybF family.</text>
</comment>
<dbReference type="PIRSF" id="PIRSF004761">
    <property type="entry name" value="Hydrgn_mat_HypA"/>
    <property type="match status" value="1"/>
</dbReference>
<sequence>MHELSVTENILAIAIAHAEQNGADQVSAIYLVIGEFSNLLPKCIQYYWNILVQGTICEKSVLHFDHRPAIFHCENCNHEYEIHQEMTGCPNCHSSNVSLVSGNEFWVDSIEIIKNQE</sequence>
<dbReference type="GO" id="GO:0016151">
    <property type="term" value="F:nickel cation binding"/>
    <property type="evidence" value="ECO:0007669"/>
    <property type="project" value="UniProtKB-UniRule"/>
</dbReference>
<evidence type="ECO:0000256" key="3">
    <source>
        <dbReference type="ARBA" id="ARBA00022833"/>
    </source>
</evidence>
<evidence type="ECO:0000313" key="6">
    <source>
        <dbReference type="Proteomes" id="UP000053370"/>
    </source>
</evidence>
<keyword evidence="6" id="KW-1185">Reference proteome</keyword>
<feature type="binding site" evidence="4">
    <location>
        <position position="73"/>
    </location>
    <ligand>
        <name>Zn(2+)</name>
        <dbReference type="ChEBI" id="CHEBI:29105"/>
    </ligand>
</feature>
<dbReference type="HAMAP" id="MF_00213">
    <property type="entry name" value="HypA_HybF"/>
    <property type="match status" value="1"/>
</dbReference>
<dbReference type="OrthoDB" id="9800361at2"/>
<dbReference type="AlphaFoldDB" id="A0A0S7BJV2"/>
<dbReference type="Pfam" id="PF01155">
    <property type="entry name" value="HypA"/>
    <property type="match status" value="1"/>
</dbReference>
<evidence type="ECO:0000256" key="1">
    <source>
        <dbReference type="ARBA" id="ARBA00022596"/>
    </source>
</evidence>